<proteinExistence type="inferred from homology"/>
<evidence type="ECO:0000259" key="4">
    <source>
        <dbReference type="Pfam" id="PF25917"/>
    </source>
</evidence>
<dbReference type="Gene3D" id="2.40.30.170">
    <property type="match status" value="1"/>
</dbReference>
<dbReference type="Pfam" id="PF25917">
    <property type="entry name" value="BSH_RND"/>
    <property type="match status" value="1"/>
</dbReference>
<keyword evidence="3" id="KW-0732">Signal</keyword>
<keyword evidence="7" id="KW-1185">Reference proteome</keyword>
<gene>
    <name evidence="6" type="ORF">J5Y09_13850</name>
</gene>
<name>A0ABS4AUG2_9PROT</name>
<comment type="similarity">
    <text evidence="1">Belongs to the membrane fusion protein (MFP) (TC 8.A.1) family.</text>
</comment>
<dbReference type="InterPro" id="IPR058625">
    <property type="entry name" value="MdtA-like_BSH"/>
</dbReference>
<comment type="caution">
    <text evidence="6">The sequence shown here is derived from an EMBL/GenBank/DDBJ whole genome shotgun (WGS) entry which is preliminary data.</text>
</comment>
<dbReference type="Gene3D" id="1.10.287.470">
    <property type="entry name" value="Helix hairpin bin"/>
    <property type="match status" value="1"/>
</dbReference>
<evidence type="ECO:0000313" key="6">
    <source>
        <dbReference type="EMBL" id="MBP0465002.1"/>
    </source>
</evidence>
<evidence type="ECO:0000256" key="3">
    <source>
        <dbReference type="SAM" id="SignalP"/>
    </source>
</evidence>
<evidence type="ECO:0000256" key="1">
    <source>
        <dbReference type="ARBA" id="ARBA00009477"/>
    </source>
</evidence>
<evidence type="ECO:0000313" key="7">
    <source>
        <dbReference type="Proteomes" id="UP000680815"/>
    </source>
</evidence>
<evidence type="ECO:0000256" key="2">
    <source>
        <dbReference type="SAM" id="Coils"/>
    </source>
</evidence>
<dbReference type="PANTHER" id="PTHR30469">
    <property type="entry name" value="MULTIDRUG RESISTANCE PROTEIN MDTA"/>
    <property type="match status" value="1"/>
</dbReference>
<dbReference type="NCBIfam" id="TIGR01730">
    <property type="entry name" value="RND_mfp"/>
    <property type="match status" value="1"/>
</dbReference>
<dbReference type="EMBL" id="JAGIYZ010000012">
    <property type="protein sequence ID" value="MBP0465002.1"/>
    <property type="molecule type" value="Genomic_DNA"/>
</dbReference>
<dbReference type="RefSeq" id="WP_209352391.1">
    <property type="nucleotide sequence ID" value="NZ_JAGIYZ010000012.1"/>
</dbReference>
<dbReference type="Gene3D" id="2.40.50.100">
    <property type="match status" value="1"/>
</dbReference>
<accession>A0ABS4AUG2</accession>
<feature type="domain" description="Multidrug resistance protein MdtA-like barrel-sandwich hybrid" evidence="4">
    <location>
        <begin position="57"/>
        <end position="193"/>
    </location>
</feature>
<reference evidence="6 7" key="1">
    <citation type="submission" date="2021-03" db="EMBL/GenBank/DDBJ databases">
        <authorList>
            <person name="So Y."/>
        </authorList>
    </citation>
    <scope>NUCLEOTIDE SEQUENCE [LARGE SCALE GENOMIC DNA]</scope>
    <source>
        <strain evidence="6 7">PWR1</strain>
    </source>
</reference>
<organism evidence="6 7">
    <name type="scientific">Roseomonas nitratireducens</name>
    <dbReference type="NCBI Taxonomy" id="2820810"/>
    <lineage>
        <taxon>Bacteria</taxon>
        <taxon>Pseudomonadati</taxon>
        <taxon>Pseudomonadota</taxon>
        <taxon>Alphaproteobacteria</taxon>
        <taxon>Acetobacterales</taxon>
        <taxon>Roseomonadaceae</taxon>
        <taxon>Roseomonas</taxon>
    </lineage>
</organism>
<dbReference type="InterPro" id="IPR006143">
    <property type="entry name" value="RND_pump_MFP"/>
</dbReference>
<dbReference type="Proteomes" id="UP000680815">
    <property type="component" value="Unassembled WGS sequence"/>
</dbReference>
<sequence>MRAALPALAALAFLPACRDSGPQAAAPEPPRPVQVADIRFAPAEQPRAFAGVIRARREADIAFRAGGRIAVRLVDVGAAVVAGQELARLDPADIALAMRAAEADLAAAEAEMRRAQADADRSRRLLAAGHVAAAFDDQRQATARSAEERTASARASLALARNRLEHTILRAPTDGVITALLAESGQVVAEGQAVLRMADPAERELLVQVPEGALPGLLSATAEAVLWARPGQPVAARLREVAPQADPMLRTYAARFALPAAPDWAALGMTGTIRLRAESAPVALLPASALHDRGQGPMVWKVEGARLVAVPVEVAQLGATQVALRGALAEGDKVVALGPQLLDPGTPVRIVQTRALATLR</sequence>
<dbReference type="Gene3D" id="2.40.420.20">
    <property type="match status" value="1"/>
</dbReference>
<protein>
    <submittedName>
        <fullName evidence="6">Efflux RND transporter periplasmic adaptor subunit</fullName>
    </submittedName>
</protein>
<feature type="domain" description="CusB-like beta-barrel" evidence="5">
    <location>
        <begin position="207"/>
        <end position="278"/>
    </location>
</feature>
<dbReference type="SUPFAM" id="SSF111369">
    <property type="entry name" value="HlyD-like secretion proteins"/>
    <property type="match status" value="1"/>
</dbReference>
<evidence type="ECO:0000259" key="5">
    <source>
        <dbReference type="Pfam" id="PF25954"/>
    </source>
</evidence>
<dbReference type="Pfam" id="PF25954">
    <property type="entry name" value="Beta-barrel_RND_2"/>
    <property type="match status" value="1"/>
</dbReference>
<feature type="signal peptide" evidence="3">
    <location>
        <begin position="1"/>
        <end position="18"/>
    </location>
</feature>
<keyword evidence="2" id="KW-0175">Coiled coil</keyword>
<dbReference type="PANTHER" id="PTHR30469:SF18">
    <property type="entry name" value="RESISTANCE-NODULATION-CELL DIVISION (RND) EFFLUX MEMBRANE FUSION PROTEIN-RELATED"/>
    <property type="match status" value="1"/>
</dbReference>
<feature type="chain" id="PRO_5045719767" evidence="3">
    <location>
        <begin position="19"/>
        <end position="360"/>
    </location>
</feature>
<feature type="coiled-coil region" evidence="2">
    <location>
        <begin position="98"/>
        <end position="125"/>
    </location>
</feature>
<dbReference type="InterPro" id="IPR058792">
    <property type="entry name" value="Beta-barrel_RND_2"/>
</dbReference>